<dbReference type="OrthoDB" id="109511at2"/>
<evidence type="ECO:0000313" key="3">
    <source>
        <dbReference type="EMBL" id="KUR70820.1"/>
    </source>
</evidence>
<name>A0A124JU39_9SPHN</name>
<sequence length="368" mass="39168">MIVFRALAAAVLLIAGTPALAGEPVRDCPLATAPLGVDSPLSDALMHPGGPAALASVAPDLVSGFTRNFGGGDLPPGFANILSVASLLEVRPDGAVLRPALEAKLAALPITDAFTVARCARYDHDRPALPPAGGRPQVLVFEKINGFRDTPSVDAARARLAAIAKARGWQIVFTDRGGVMNAADLARFKVVVWNNVSGDALTLPQRAAFRAYLEHGGGYAGIHGSGGDPKWFWDWYADTLLGARFIGHPGRPQFQTATVHVADQQTGSSAGTWPLLEEWYSFDRNPVTGGAVAIATIDEKDYQQIGYRGESLAMGYHPIAWRKAIGAGRMFYTAIGHRPENYDEPHVAALLAEGIAWAMESKEAKSHD</sequence>
<dbReference type="EMBL" id="LLZS01000008">
    <property type="protein sequence ID" value="KUR70820.1"/>
    <property type="molecule type" value="Genomic_DNA"/>
</dbReference>
<dbReference type="AlphaFoldDB" id="A0A124JU39"/>
<keyword evidence="4" id="KW-1185">Reference proteome</keyword>
<feature type="chain" id="PRO_5007174823" description="ThuA-like domain-containing protein" evidence="1">
    <location>
        <begin position="22"/>
        <end position="368"/>
    </location>
</feature>
<evidence type="ECO:0000313" key="4">
    <source>
        <dbReference type="Proteomes" id="UP000058012"/>
    </source>
</evidence>
<feature type="domain" description="ThuA-like" evidence="2">
    <location>
        <begin position="137"/>
        <end position="358"/>
    </location>
</feature>
<dbReference type="STRING" id="1117702.AQZ52_13375"/>
<dbReference type="Gene3D" id="3.40.50.880">
    <property type="match status" value="1"/>
</dbReference>
<protein>
    <recommendedName>
        <fullName evidence="2">ThuA-like domain-containing protein</fullName>
    </recommendedName>
</protein>
<dbReference type="InterPro" id="IPR029010">
    <property type="entry name" value="ThuA-like"/>
</dbReference>
<keyword evidence="1" id="KW-0732">Signal</keyword>
<accession>A0A124JU39</accession>
<dbReference type="PANTHER" id="PTHR40469">
    <property type="entry name" value="SECRETED GLYCOSYL HYDROLASE"/>
    <property type="match status" value="1"/>
</dbReference>
<gene>
    <name evidence="3" type="ORF">AQZ52_13375</name>
</gene>
<evidence type="ECO:0000259" key="2">
    <source>
        <dbReference type="Pfam" id="PF06283"/>
    </source>
</evidence>
<comment type="caution">
    <text evidence="3">The sequence shown here is derived from an EMBL/GenBank/DDBJ whole genome shotgun (WGS) entry which is preliminary data.</text>
</comment>
<dbReference type="SUPFAM" id="SSF52317">
    <property type="entry name" value="Class I glutamine amidotransferase-like"/>
    <property type="match status" value="1"/>
</dbReference>
<dbReference type="InterPro" id="IPR029062">
    <property type="entry name" value="Class_I_gatase-like"/>
</dbReference>
<reference evidence="3 4" key="1">
    <citation type="submission" date="2015-10" db="EMBL/GenBank/DDBJ databases">
        <title>Draft genome sequence of Novosphingobium fuchskuhlense DSM 25065 isolated from a surface water sample of the southwest basin of Lake Grosse Fuchskuhle.</title>
        <authorList>
            <person name="Ruckert C."/>
            <person name="Winkler A."/>
            <person name="Glaeser J."/>
            <person name="Grossart H.-P."/>
            <person name="Kalinowski J."/>
            <person name="Glaeser S."/>
        </authorList>
    </citation>
    <scope>NUCLEOTIDE SEQUENCE [LARGE SCALE GENOMIC DNA]</scope>
    <source>
        <strain evidence="3 4">FNE08-7</strain>
    </source>
</reference>
<dbReference type="Proteomes" id="UP000058012">
    <property type="component" value="Unassembled WGS sequence"/>
</dbReference>
<organism evidence="3 4">
    <name type="scientific">Novosphingobium fuchskuhlense</name>
    <dbReference type="NCBI Taxonomy" id="1117702"/>
    <lineage>
        <taxon>Bacteria</taxon>
        <taxon>Pseudomonadati</taxon>
        <taxon>Pseudomonadota</taxon>
        <taxon>Alphaproteobacteria</taxon>
        <taxon>Sphingomonadales</taxon>
        <taxon>Sphingomonadaceae</taxon>
        <taxon>Novosphingobium</taxon>
    </lineage>
</organism>
<proteinExistence type="predicted"/>
<dbReference type="Pfam" id="PF06283">
    <property type="entry name" value="ThuA"/>
    <property type="match status" value="1"/>
</dbReference>
<dbReference type="RefSeq" id="WP_067911631.1">
    <property type="nucleotide sequence ID" value="NZ_KQ954245.1"/>
</dbReference>
<feature type="signal peptide" evidence="1">
    <location>
        <begin position="1"/>
        <end position="21"/>
    </location>
</feature>
<dbReference type="PANTHER" id="PTHR40469:SF2">
    <property type="entry name" value="GALACTOSE-BINDING DOMAIN-LIKE SUPERFAMILY PROTEIN"/>
    <property type="match status" value="1"/>
</dbReference>
<evidence type="ECO:0000256" key="1">
    <source>
        <dbReference type="SAM" id="SignalP"/>
    </source>
</evidence>